<evidence type="ECO:0000256" key="1">
    <source>
        <dbReference type="SAM" id="Phobius"/>
    </source>
</evidence>
<proteinExistence type="predicted"/>
<keyword evidence="1" id="KW-0812">Transmembrane</keyword>
<accession>A0AAE3LTE0</accession>
<dbReference type="AlphaFoldDB" id="A0AAE3LTE0"/>
<comment type="caution">
    <text evidence="2">The sequence shown here is derived from an EMBL/GenBank/DDBJ whole genome shotgun (WGS) entry which is preliminary data.</text>
</comment>
<gene>
    <name evidence="2" type="ORF">OEV98_09830</name>
</gene>
<evidence type="ECO:0000313" key="2">
    <source>
        <dbReference type="EMBL" id="MCU9613858.1"/>
    </source>
</evidence>
<name>A0AAE3LTE0_9BACI</name>
<protein>
    <submittedName>
        <fullName evidence="2">Uncharacterized protein</fullName>
    </submittedName>
</protein>
<keyword evidence="1" id="KW-1133">Transmembrane helix</keyword>
<feature type="transmembrane region" description="Helical" evidence="1">
    <location>
        <begin position="21"/>
        <end position="40"/>
    </location>
</feature>
<keyword evidence="3" id="KW-1185">Reference proteome</keyword>
<reference evidence="2" key="1">
    <citation type="submission" date="2022-10" db="EMBL/GenBank/DDBJ databases">
        <title>Description of Fervidibacillus gen. nov. in the family Fervidibacillaceae fam. nov. with two species, Fervidibacillus albus sp. nov., and Fervidibacillus halotolerans sp. nov., isolated from tidal flat sediments.</title>
        <authorList>
            <person name="Kwon K.K."/>
            <person name="Yang S.-H."/>
        </authorList>
    </citation>
    <scope>NUCLEOTIDE SEQUENCE</scope>
    <source>
        <strain evidence="2">JCM 19140</strain>
    </source>
</reference>
<organism evidence="2 3">
    <name type="scientific">Perspicuibacillus lycopersici</name>
    <dbReference type="NCBI Taxonomy" id="1325689"/>
    <lineage>
        <taxon>Bacteria</taxon>
        <taxon>Bacillati</taxon>
        <taxon>Bacillota</taxon>
        <taxon>Bacilli</taxon>
        <taxon>Bacillales</taxon>
        <taxon>Bacillaceae</taxon>
        <taxon>Perspicuibacillus</taxon>
    </lineage>
</organism>
<keyword evidence="1" id="KW-0472">Membrane</keyword>
<evidence type="ECO:0000313" key="3">
    <source>
        <dbReference type="Proteomes" id="UP001209318"/>
    </source>
</evidence>
<sequence>MKFLRNKVQLNRQAGSIYLEMLLSLFVWLTILCSLIPAFFHLTISRKALLLENEANHILTTQIAKWYLKEPLDTVIEGEGTIKFFVEIEREMEEIRGICVRYQGWIKKEKRICRTIAEK</sequence>
<dbReference type="Proteomes" id="UP001209318">
    <property type="component" value="Unassembled WGS sequence"/>
</dbReference>
<dbReference type="EMBL" id="JAOUSF010000003">
    <property type="protein sequence ID" value="MCU9613858.1"/>
    <property type="molecule type" value="Genomic_DNA"/>
</dbReference>